<reference evidence="1 2" key="1">
    <citation type="journal article" date="2009" name="Int. J. Syst. Evol. Microbiol.">
        <title>Paenibacillus contaminans sp. nov., isolated from a contaminated laboratory plate.</title>
        <authorList>
            <person name="Chou J.H."/>
            <person name="Lee J.H."/>
            <person name="Lin M.C."/>
            <person name="Chang P.S."/>
            <person name="Arun A.B."/>
            <person name="Young C.C."/>
            <person name="Chen W.M."/>
        </authorList>
    </citation>
    <scope>NUCLEOTIDE SEQUENCE [LARGE SCALE GENOMIC DNA]</scope>
    <source>
        <strain evidence="1 2">CKOBP-6</strain>
    </source>
</reference>
<organism evidence="1 2">
    <name type="scientific">Paenibacillus contaminans</name>
    <dbReference type="NCBI Taxonomy" id="450362"/>
    <lineage>
        <taxon>Bacteria</taxon>
        <taxon>Bacillati</taxon>
        <taxon>Bacillota</taxon>
        <taxon>Bacilli</taxon>
        <taxon>Bacillales</taxon>
        <taxon>Paenibacillaceae</taxon>
        <taxon>Paenibacillus</taxon>
    </lineage>
</organism>
<gene>
    <name evidence="1" type="ORF">DQG23_33955</name>
</gene>
<proteinExistence type="predicted"/>
<protein>
    <recommendedName>
        <fullName evidence="3">Methane oxygenase PmoA</fullName>
    </recommendedName>
</protein>
<evidence type="ECO:0008006" key="3">
    <source>
        <dbReference type="Google" id="ProtNLM"/>
    </source>
</evidence>
<evidence type="ECO:0000313" key="2">
    <source>
        <dbReference type="Proteomes" id="UP000250369"/>
    </source>
</evidence>
<evidence type="ECO:0000313" key="1">
    <source>
        <dbReference type="EMBL" id="RAV12989.1"/>
    </source>
</evidence>
<dbReference type="OrthoDB" id="2540540at2"/>
<keyword evidence="2" id="KW-1185">Reference proteome</keyword>
<name>A0A329LYS8_9BACL</name>
<dbReference type="EMBL" id="QMFB01000031">
    <property type="protein sequence ID" value="RAV12989.1"/>
    <property type="molecule type" value="Genomic_DNA"/>
</dbReference>
<dbReference type="Pfam" id="PF14100">
    <property type="entry name" value="DUF6807"/>
    <property type="match status" value="1"/>
</dbReference>
<dbReference type="AlphaFoldDB" id="A0A329LYS8"/>
<sequence length="285" mass="31955">MKQTKDATLYAIHSPERISIYRSGQEEPIAVQQAAAHTRPFIHPITGPDGIGTLTENAPSHHPWQHGLYVGLNKVNGVGFWEEGLRGNATDGSFHPKPLEVPWTEGNKARWQVETEWHSPDGETMLIEKQEWSLEDLGSGYHLDLVWTLHAQTDIVFGQHSYGGLFLRMPFRREEGGEAVNDSGQANRDAEAQPARWVAVSMPIEERDDWSGIALMDHPGNPEHPVRWRVDGELGIAPSRCISGDWRIAQGQSAAYRHRAFVFIGRTNAERVQESWNQFAGGEGR</sequence>
<dbReference type="RefSeq" id="WP_113035479.1">
    <property type="nucleotide sequence ID" value="NZ_QMFB01000031.1"/>
</dbReference>
<dbReference type="Proteomes" id="UP000250369">
    <property type="component" value="Unassembled WGS sequence"/>
</dbReference>
<accession>A0A329LYS8</accession>
<comment type="caution">
    <text evidence="1">The sequence shown here is derived from an EMBL/GenBank/DDBJ whole genome shotgun (WGS) entry which is preliminary data.</text>
</comment>
<dbReference type="InterPro" id="IPR029475">
    <property type="entry name" value="DUF6807"/>
</dbReference>